<evidence type="ECO:0000256" key="7">
    <source>
        <dbReference type="ARBA" id="ARBA00023173"/>
    </source>
</evidence>
<feature type="transmembrane region" description="Helical" evidence="10">
    <location>
        <begin position="242"/>
        <end position="261"/>
    </location>
</feature>
<keyword evidence="6 10" id="KW-0472">Membrane</keyword>
<evidence type="ECO:0000313" key="12">
    <source>
        <dbReference type="Proteomes" id="UP000425178"/>
    </source>
</evidence>
<keyword evidence="2" id="KW-0813">Transport</keyword>
<feature type="transmembrane region" description="Helical" evidence="10">
    <location>
        <begin position="202"/>
        <end position="222"/>
    </location>
</feature>
<evidence type="ECO:0000256" key="5">
    <source>
        <dbReference type="ARBA" id="ARBA00023065"/>
    </source>
</evidence>
<evidence type="ECO:0000256" key="4">
    <source>
        <dbReference type="ARBA" id="ARBA00022989"/>
    </source>
</evidence>
<dbReference type="PRINTS" id="PR00762">
    <property type="entry name" value="CLCHANNEL"/>
</dbReference>
<sequence length="402" mass="41202">MFRGQLVLIPLVLAGGVAAGVIGGAMAWLIHRIQLSAGGVGVVHPVAAAAIGGLLAGLGWWWLRRQCPVRSIEDSILTDDAPLPLGRTSADALLQLLVVGSGLSLGREQAPRQASAAVLDQLTRLVRVREEHRRILVAAAAGAGLAAVYNVPVAGILFTLEALPVRRDWRALLIAGVMSAVATVTAWPIVGRDPVYEFPDAAFSAPVLYMLPLLLLGAALIGRLFRALLTSTEGWKVIDPRWLPVSVGVTTAGVVAVSFLVPGVTGNGEQIVRTALDPASPLALLAVLVVAKPLLTAVSLGSGAVGGTLTPSLAVGAAMGGLLGLVVGVDPGLVAVFALIGAAGVLAVMQQTPVFAAVIAWELTWAPLWTLPLLFVVATGAYFLGQARDQGTSDAAGGHTVP</sequence>
<dbReference type="PANTHER" id="PTHR43427">
    <property type="entry name" value="CHLORIDE CHANNEL PROTEIN CLC-E"/>
    <property type="match status" value="1"/>
</dbReference>
<evidence type="ECO:0000256" key="9">
    <source>
        <dbReference type="ARBA" id="ARBA00023303"/>
    </source>
</evidence>
<evidence type="ECO:0000256" key="2">
    <source>
        <dbReference type="ARBA" id="ARBA00022448"/>
    </source>
</evidence>
<evidence type="ECO:0000256" key="8">
    <source>
        <dbReference type="ARBA" id="ARBA00023214"/>
    </source>
</evidence>
<dbReference type="SUPFAM" id="SSF81340">
    <property type="entry name" value="Clc chloride channel"/>
    <property type="match status" value="1"/>
</dbReference>
<name>A0A6B8VWY6_9CORY</name>
<gene>
    <name evidence="11" type="primary">clcA2</name>
    <name evidence="11" type="ORF">CETAM_04830</name>
</gene>
<feature type="transmembrane region" description="Helical" evidence="10">
    <location>
        <begin position="336"/>
        <end position="360"/>
    </location>
</feature>
<dbReference type="InterPro" id="IPR001807">
    <property type="entry name" value="ClC"/>
</dbReference>
<feature type="transmembrane region" description="Helical" evidence="10">
    <location>
        <begin position="7"/>
        <end position="30"/>
    </location>
</feature>
<dbReference type="PANTHER" id="PTHR43427:SF6">
    <property type="entry name" value="CHLORIDE CHANNEL PROTEIN CLC-E"/>
    <property type="match status" value="1"/>
</dbReference>
<dbReference type="GO" id="GO:0034707">
    <property type="term" value="C:chloride channel complex"/>
    <property type="evidence" value="ECO:0007669"/>
    <property type="project" value="UniProtKB-KW"/>
</dbReference>
<dbReference type="Pfam" id="PF00654">
    <property type="entry name" value="Voltage_CLC"/>
    <property type="match status" value="1"/>
</dbReference>
<keyword evidence="5" id="KW-0406">Ion transport</keyword>
<dbReference type="AlphaFoldDB" id="A0A6B8VWY6"/>
<accession>A0A6B8VWY6</accession>
<dbReference type="Proteomes" id="UP000425178">
    <property type="component" value="Chromosome"/>
</dbReference>
<organism evidence="11 12">
    <name type="scientific">Corynebacterium comes</name>
    <dbReference type="NCBI Taxonomy" id="2675218"/>
    <lineage>
        <taxon>Bacteria</taxon>
        <taxon>Bacillati</taxon>
        <taxon>Actinomycetota</taxon>
        <taxon>Actinomycetes</taxon>
        <taxon>Mycobacteriales</taxon>
        <taxon>Corynebacteriaceae</taxon>
        <taxon>Corynebacterium</taxon>
    </lineage>
</organism>
<keyword evidence="8" id="KW-0868">Chloride</keyword>
<feature type="transmembrane region" description="Helical" evidence="10">
    <location>
        <begin position="135"/>
        <end position="159"/>
    </location>
</feature>
<evidence type="ECO:0000256" key="10">
    <source>
        <dbReference type="SAM" id="Phobius"/>
    </source>
</evidence>
<evidence type="ECO:0000256" key="6">
    <source>
        <dbReference type="ARBA" id="ARBA00023136"/>
    </source>
</evidence>
<feature type="transmembrane region" description="Helical" evidence="10">
    <location>
        <begin position="282"/>
        <end position="305"/>
    </location>
</feature>
<keyword evidence="4 10" id="KW-1133">Transmembrane helix</keyword>
<keyword evidence="3 10" id="KW-0812">Transmembrane</keyword>
<dbReference type="Gene3D" id="1.10.3080.10">
    <property type="entry name" value="Clc chloride channel"/>
    <property type="match status" value="1"/>
</dbReference>
<feature type="transmembrane region" description="Helical" evidence="10">
    <location>
        <begin position="311"/>
        <end position="329"/>
    </location>
</feature>
<reference evidence="11 12" key="1">
    <citation type="journal article" date="2021" name="Int. J. Syst. Evol. Microbiol.">
        <title>Classification of three corynebacterial strains isolated from a small paddock in North Rhine-Westphalia: proposal of &lt;i&gt;Corynebacterium kalinowskii&lt;/i&gt; sp. nov., &lt;i&gt;Corynebacterium comes&lt;/i&gt; sp. nov. and &lt;i&gt;Corynebacterium occultum&lt;/i&gt; sp. nov.</title>
        <authorList>
            <person name="Schaffert L."/>
            <person name="Ruwe M."/>
            <person name="Milse J."/>
            <person name="Hanuschka K."/>
            <person name="Ortseifen V."/>
            <person name="Droste J."/>
            <person name="Brandt D."/>
            <person name="Schl L."/>
            <person name="Kutter Y."/>
            <person name="Vinke S."/>
            <person name="Vieh P."/>
            <person name="Jacob L."/>
            <person name="L N.C."/>
            <person name="Schulte-Berndt E."/>
            <person name="Hain C."/>
            <person name="Linder M."/>
            <person name="Schmidt P."/>
            <person name="Wollenschl L."/>
            <person name="Luttermann T."/>
            <person name="Thieme E."/>
            <person name="Hassa J."/>
            <person name="Haak M."/>
            <person name="Wittchen M."/>
            <person name="Mentz A."/>
            <person name="Persicke M."/>
            <person name="Busche T."/>
            <person name="R C."/>
        </authorList>
    </citation>
    <scope>NUCLEOTIDE SEQUENCE [LARGE SCALE GENOMIC DNA]</scope>
    <source>
        <strain evidence="11 12">2019</strain>
    </source>
</reference>
<feature type="transmembrane region" description="Helical" evidence="10">
    <location>
        <begin position="42"/>
        <end position="63"/>
    </location>
</feature>
<dbReference type="KEGG" id="ccoe:CETAM_04830"/>
<dbReference type="InterPro" id="IPR014743">
    <property type="entry name" value="Cl-channel_core"/>
</dbReference>
<evidence type="ECO:0000313" key="11">
    <source>
        <dbReference type="EMBL" id="QGU04237.1"/>
    </source>
</evidence>
<feature type="transmembrane region" description="Helical" evidence="10">
    <location>
        <begin position="171"/>
        <end position="190"/>
    </location>
</feature>
<dbReference type="InterPro" id="IPR050368">
    <property type="entry name" value="ClC-type_chloride_channel"/>
</dbReference>
<proteinExistence type="predicted"/>
<protein>
    <submittedName>
        <fullName evidence="11">H(+)/Cl(-) exchange transporter ClcA</fullName>
    </submittedName>
</protein>
<comment type="subcellular location">
    <subcellularLocation>
        <location evidence="1">Membrane</location>
        <topology evidence="1">Multi-pass membrane protein</topology>
    </subcellularLocation>
</comment>
<feature type="transmembrane region" description="Helical" evidence="10">
    <location>
        <begin position="366"/>
        <end position="384"/>
    </location>
</feature>
<dbReference type="EMBL" id="CP046453">
    <property type="protein sequence ID" value="QGU04237.1"/>
    <property type="molecule type" value="Genomic_DNA"/>
</dbReference>
<dbReference type="RefSeq" id="WP_156227477.1">
    <property type="nucleotide sequence ID" value="NZ_CP046453.1"/>
</dbReference>
<evidence type="ECO:0000256" key="1">
    <source>
        <dbReference type="ARBA" id="ARBA00004141"/>
    </source>
</evidence>
<dbReference type="GO" id="GO:0005254">
    <property type="term" value="F:chloride channel activity"/>
    <property type="evidence" value="ECO:0007669"/>
    <property type="project" value="UniProtKB-KW"/>
</dbReference>
<keyword evidence="12" id="KW-1185">Reference proteome</keyword>
<evidence type="ECO:0000256" key="3">
    <source>
        <dbReference type="ARBA" id="ARBA00022692"/>
    </source>
</evidence>
<keyword evidence="7" id="KW-0869">Chloride channel</keyword>
<keyword evidence="9" id="KW-0407">Ion channel</keyword>